<evidence type="ECO:0000256" key="8">
    <source>
        <dbReference type="ARBA" id="ARBA00012016"/>
    </source>
</evidence>
<keyword evidence="21" id="KW-1185">Reference proteome</keyword>
<dbReference type="STRING" id="1852522.SAMN06295960_1912"/>
<evidence type="ECO:0000256" key="15">
    <source>
        <dbReference type="ARBA" id="ARBA00023134"/>
    </source>
</evidence>
<comment type="pathway">
    <text evidence="6">Cofactor biosynthesis; adenosylcobalamin biosynthesis; adenosylcobalamin from cob(II)yrinate a,c-diamide: step 5/7.</text>
</comment>
<evidence type="ECO:0000256" key="6">
    <source>
        <dbReference type="ARBA" id="ARBA00005159"/>
    </source>
</evidence>
<evidence type="ECO:0000313" key="21">
    <source>
        <dbReference type="Proteomes" id="UP000193834"/>
    </source>
</evidence>
<dbReference type="GO" id="GO:0005525">
    <property type="term" value="F:GTP binding"/>
    <property type="evidence" value="ECO:0007669"/>
    <property type="project" value="UniProtKB-KW"/>
</dbReference>
<dbReference type="InterPro" id="IPR003203">
    <property type="entry name" value="CobU/CobP"/>
</dbReference>
<evidence type="ECO:0000256" key="12">
    <source>
        <dbReference type="ARBA" id="ARBA00022741"/>
    </source>
</evidence>
<dbReference type="InterPro" id="IPR027417">
    <property type="entry name" value="P-loop_NTPase"/>
</dbReference>
<comment type="pathway">
    <text evidence="5">Cofactor biosynthesis; adenosylcobalamin biosynthesis; adenosylcobalamin from cob(II)yrinate a,c-diamide: step 6/7.</text>
</comment>
<evidence type="ECO:0000256" key="18">
    <source>
        <dbReference type="PIRSR" id="PIRSR006135-1"/>
    </source>
</evidence>
<comment type="function">
    <text evidence="4">Catalyzes ATP-dependent phosphorylation of adenosylcobinamide and addition of GMP to adenosylcobinamide phosphate.</text>
</comment>
<dbReference type="AlphaFoldDB" id="A0A1X7K1D2"/>
<feature type="active site" description="GMP-histidine intermediate" evidence="18">
    <location>
        <position position="52"/>
    </location>
</feature>
<feature type="binding site" evidence="19">
    <location>
        <begin position="10"/>
        <end position="17"/>
    </location>
    <ligand>
        <name>GTP</name>
        <dbReference type="ChEBI" id="CHEBI:37565"/>
    </ligand>
</feature>
<evidence type="ECO:0000256" key="16">
    <source>
        <dbReference type="ARBA" id="ARBA00029570"/>
    </source>
</evidence>
<dbReference type="EC" id="2.7.1.156" evidence="8"/>
<dbReference type="PANTHER" id="PTHR34848:SF1">
    <property type="entry name" value="BIFUNCTIONAL ADENOSYLCOBALAMIN BIOSYNTHESIS PROTEIN COBU"/>
    <property type="match status" value="1"/>
</dbReference>
<evidence type="ECO:0000256" key="9">
    <source>
        <dbReference type="ARBA" id="ARBA00012523"/>
    </source>
</evidence>
<dbReference type="RefSeq" id="WP_085494154.1">
    <property type="nucleotide sequence ID" value="NZ_FXAZ01000002.1"/>
</dbReference>
<dbReference type="Gene3D" id="3.40.50.300">
    <property type="entry name" value="P-loop containing nucleotide triphosphate hydrolases"/>
    <property type="match status" value="1"/>
</dbReference>
<name>A0A1X7K1D2_9BACL</name>
<dbReference type="PIRSF" id="PIRSF006135">
    <property type="entry name" value="CobU"/>
    <property type="match status" value="1"/>
</dbReference>
<dbReference type="GO" id="GO:0008820">
    <property type="term" value="F:cobinamide phosphate guanylyltransferase activity"/>
    <property type="evidence" value="ECO:0007669"/>
    <property type="project" value="UniProtKB-EC"/>
</dbReference>
<dbReference type="NCBIfam" id="NF004469">
    <property type="entry name" value="PRK05800.1"/>
    <property type="match status" value="1"/>
</dbReference>
<evidence type="ECO:0000256" key="5">
    <source>
        <dbReference type="ARBA" id="ARBA00004692"/>
    </source>
</evidence>
<accession>A0A1X7K1D2</accession>
<keyword evidence="15 19" id="KW-0342">GTP-binding</keyword>
<evidence type="ECO:0000256" key="2">
    <source>
        <dbReference type="ARBA" id="ARBA00000711"/>
    </source>
</evidence>
<dbReference type="EMBL" id="FXAZ01000002">
    <property type="protein sequence ID" value="SMG33903.1"/>
    <property type="molecule type" value="Genomic_DNA"/>
</dbReference>
<evidence type="ECO:0000256" key="4">
    <source>
        <dbReference type="ARBA" id="ARBA00003889"/>
    </source>
</evidence>
<evidence type="ECO:0000256" key="1">
    <source>
        <dbReference type="ARBA" id="ARBA00000312"/>
    </source>
</evidence>
<evidence type="ECO:0000256" key="13">
    <source>
        <dbReference type="ARBA" id="ARBA00022777"/>
    </source>
</evidence>
<dbReference type="PANTHER" id="PTHR34848">
    <property type="match status" value="1"/>
</dbReference>
<keyword evidence="14" id="KW-0067">ATP-binding</keyword>
<organism evidence="20 21">
    <name type="scientific">Paenibacillus aquistagni</name>
    <dbReference type="NCBI Taxonomy" id="1852522"/>
    <lineage>
        <taxon>Bacteria</taxon>
        <taxon>Bacillati</taxon>
        <taxon>Bacillota</taxon>
        <taxon>Bacilli</taxon>
        <taxon>Bacillales</taxon>
        <taxon>Paenibacillaceae</taxon>
        <taxon>Paenibacillus</taxon>
    </lineage>
</organism>
<keyword evidence="20" id="KW-0548">Nucleotidyltransferase</keyword>
<proteinExistence type="inferred from homology"/>
<comment type="catalytic activity">
    <reaction evidence="2">
        <text>adenosylcob(III)inamide phosphate + GTP + H(+) = adenosylcob(III)inamide-GDP + diphosphate</text>
        <dbReference type="Rhea" id="RHEA:22712"/>
        <dbReference type="ChEBI" id="CHEBI:15378"/>
        <dbReference type="ChEBI" id="CHEBI:33019"/>
        <dbReference type="ChEBI" id="CHEBI:37565"/>
        <dbReference type="ChEBI" id="CHEBI:58502"/>
        <dbReference type="ChEBI" id="CHEBI:60487"/>
        <dbReference type="EC" id="2.7.7.62"/>
    </reaction>
</comment>
<feature type="binding site" evidence="19">
    <location>
        <begin position="36"/>
        <end position="38"/>
    </location>
    <ligand>
        <name>GTP</name>
        <dbReference type="ChEBI" id="CHEBI:37565"/>
    </ligand>
</feature>
<dbReference type="SUPFAM" id="SSF52540">
    <property type="entry name" value="P-loop containing nucleoside triphosphate hydrolases"/>
    <property type="match status" value="1"/>
</dbReference>
<keyword evidence="11 20" id="KW-0808">Transferase</keyword>
<evidence type="ECO:0000313" key="20">
    <source>
        <dbReference type="EMBL" id="SMG33903.1"/>
    </source>
</evidence>
<feature type="binding site" evidence="19">
    <location>
        <position position="67"/>
    </location>
    <ligand>
        <name>GTP</name>
        <dbReference type="ChEBI" id="CHEBI:37565"/>
    </ligand>
</feature>
<evidence type="ECO:0000256" key="3">
    <source>
        <dbReference type="ARBA" id="ARBA00001522"/>
    </source>
</evidence>
<dbReference type="OrthoDB" id="9799422at2"/>
<dbReference type="GO" id="GO:0043752">
    <property type="term" value="F:adenosylcobinamide kinase activity"/>
    <property type="evidence" value="ECO:0007669"/>
    <property type="project" value="UniProtKB-EC"/>
</dbReference>
<sequence>MSGRVVFVTGGARSGKSTFAEAYVRKHSPEGALYVATAEALDDEMRERIALHQQERSEANYDWDTAECPLNLPGFLRSCKAKTVLVDCLTVWLSNELLALENEPQGEARLHERMQELVDAASVYAGTVVFVSNEVGSGVVPAYKLGRIFRDAAGRLNQQIARLAEEAYLVTAGIPIELKKRMVEL</sequence>
<dbReference type="CDD" id="cd00544">
    <property type="entry name" value="CobU"/>
    <property type="match status" value="1"/>
</dbReference>
<feature type="binding site" evidence="19">
    <location>
        <position position="87"/>
    </location>
    <ligand>
        <name>GTP</name>
        <dbReference type="ChEBI" id="CHEBI:37565"/>
    </ligand>
</feature>
<keyword evidence="12 19" id="KW-0547">Nucleotide-binding</keyword>
<dbReference type="UniPathway" id="UPA00148">
    <property type="reaction ID" value="UER00236"/>
</dbReference>
<comment type="catalytic activity">
    <reaction evidence="3">
        <text>adenosylcob(III)inamide + GTP = adenosylcob(III)inamide phosphate + GDP + H(+)</text>
        <dbReference type="Rhea" id="RHEA:15765"/>
        <dbReference type="ChEBI" id="CHEBI:2480"/>
        <dbReference type="ChEBI" id="CHEBI:15378"/>
        <dbReference type="ChEBI" id="CHEBI:37565"/>
        <dbReference type="ChEBI" id="CHEBI:58189"/>
        <dbReference type="ChEBI" id="CHEBI:58502"/>
        <dbReference type="EC" id="2.7.1.156"/>
    </reaction>
</comment>
<evidence type="ECO:0000256" key="19">
    <source>
        <dbReference type="PIRSR" id="PIRSR006135-2"/>
    </source>
</evidence>
<evidence type="ECO:0000256" key="7">
    <source>
        <dbReference type="ARBA" id="ARBA00007490"/>
    </source>
</evidence>
<evidence type="ECO:0000256" key="10">
    <source>
        <dbReference type="ARBA" id="ARBA00022573"/>
    </source>
</evidence>
<comment type="similarity">
    <text evidence="7">Belongs to the CobU/CobP family.</text>
</comment>
<dbReference type="Pfam" id="PF02283">
    <property type="entry name" value="CobU"/>
    <property type="match status" value="1"/>
</dbReference>
<evidence type="ECO:0000256" key="14">
    <source>
        <dbReference type="ARBA" id="ARBA00022840"/>
    </source>
</evidence>
<reference evidence="20 21" key="1">
    <citation type="submission" date="2017-04" db="EMBL/GenBank/DDBJ databases">
        <authorList>
            <person name="Afonso C.L."/>
            <person name="Miller P.J."/>
            <person name="Scott M.A."/>
            <person name="Spackman E."/>
            <person name="Goraichik I."/>
            <person name="Dimitrov K.M."/>
            <person name="Suarez D.L."/>
            <person name="Swayne D.E."/>
        </authorList>
    </citation>
    <scope>NUCLEOTIDE SEQUENCE [LARGE SCALE GENOMIC DNA]</scope>
    <source>
        <strain evidence="20 21">11</strain>
    </source>
</reference>
<keyword evidence="10" id="KW-0169">Cobalamin biosynthesis</keyword>
<gene>
    <name evidence="20" type="ORF">SAMN06295960_1912</name>
</gene>
<dbReference type="GO" id="GO:0009236">
    <property type="term" value="P:cobalamin biosynthetic process"/>
    <property type="evidence" value="ECO:0007669"/>
    <property type="project" value="UniProtKB-UniPathway"/>
</dbReference>
<keyword evidence="13 20" id="KW-0418">Kinase</keyword>
<comment type="catalytic activity">
    <reaction evidence="1">
        <text>adenosylcob(III)inamide + ATP = adenosylcob(III)inamide phosphate + ADP + H(+)</text>
        <dbReference type="Rhea" id="RHEA:15769"/>
        <dbReference type="ChEBI" id="CHEBI:2480"/>
        <dbReference type="ChEBI" id="CHEBI:15378"/>
        <dbReference type="ChEBI" id="CHEBI:30616"/>
        <dbReference type="ChEBI" id="CHEBI:58502"/>
        <dbReference type="ChEBI" id="CHEBI:456216"/>
        <dbReference type="EC" id="2.7.1.156"/>
    </reaction>
</comment>
<dbReference type="GO" id="GO:0005524">
    <property type="term" value="F:ATP binding"/>
    <property type="evidence" value="ECO:0007669"/>
    <property type="project" value="UniProtKB-KW"/>
</dbReference>
<evidence type="ECO:0000256" key="11">
    <source>
        <dbReference type="ARBA" id="ARBA00022679"/>
    </source>
</evidence>
<protein>
    <recommendedName>
        <fullName evidence="16">Adenosylcobinamide kinase</fullName>
        <ecNumber evidence="8">2.7.1.156</ecNumber>
        <ecNumber evidence="9">2.7.7.62</ecNumber>
    </recommendedName>
    <alternativeName>
        <fullName evidence="17">Adenosylcobinamide-phosphate guanylyltransferase</fullName>
    </alternativeName>
</protein>
<dbReference type="EC" id="2.7.7.62" evidence="9"/>
<evidence type="ECO:0000256" key="17">
    <source>
        <dbReference type="ARBA" id="ARBA00030571"/>
    </source>
</evidence>
<dbReference type="Proteomes" id="UP000193834">
    <property type="component" value="Unassembled WGS sequence"/>
</dbReference>